<protein>
    <submittedName>
        <fullName evidence="2">Uncharacterized protein</fullName>
    </submittedName>
</protein>
<dbReference type="eggNOG" id="ENOG502RS6K">
    <property type="taxonomic scope" value="Eukaryota"/>
</dbReference>
<feature type="region of interest" description="Disordered" evidence="1">
    <location>
        <begin position="135"/>
        <end position="206"/>
    </location>
</feature>
<dbReference type="EMBL" id="CP003010">
    <property type="protein sequence ID" value="AEO65430.1"/>
    <property type="molecule type" value="Genomic_DNA"/>
</dbReference>
<dbReference type="KEGG" id="ttt:THITE_2112404"/>
<dbReference type="RefSeq" id="XP_003651766.1">
    <property type="nucleotide sequence ID" value="XM_003651718.1"/>
</dbReference>
<keyword evidence="3" id="KW-1185">Reference proteome</keyword>
<sequence length="538" mass="58390">MCRVKEGRVTKPGSSGGGGAPPRRRGRPAIDWTRSRKRRLLRLYLCTPESELSLKKILALLSEGPFQPKPRHTQCLLNDMLSKSYRQKRPKNRAVMAERLAYLRSIRDGRFQIGPHAARKQAVAKDCAILLKSNPGGRKAHNVQLGDASGEAEDPDSPGSPTDQRPDTASSPSRRSLDMGEPRTSLEGADTDEEAPSPELFRNPWSTSEDVRGERIDFLKERCRSRSSSFLADAASLFSGLSIRSGLSRSSSGSSRRSSRSVPGRSEPSGSASLADWDTDRPSTAVSLTASHAWSGELHLSPLPADLASPPAAWADCQRAAGSWSPQQSNSHTLENQELVRFCCGQATWCLHQRIYAVLTSGSPAETFACTAAEVDTRDGLGNTALHVAARWAAPAPVLLRIAAVASFPGAANHRNETFLHVLDSGALAPGELAHLIEFLASRGGFDFTHRDDAGRSFVDRLMRRPTFSLASLEAIFSRLSEPDRLALIHRHRLLDAIRARFFGQGAATTPALAQPAEAAASYTAYFLARYGTAHRAV</sequence>
<evidence type="ECO:0000313" key="3">
    <source>
        <dbReference type="Proteomes" id="UP000008181"/>
    </source>
</evidence>
<reference evidence="2 3" key="1">
    <citation type="journal article" date="2011" name="Nat. Biotechnol.">
        <title>Comparative genomic analysis of the thermophilic biomass-degrading fungi Myceliophthora thermophila and Thielavia terrestris.</title>
        <authorList>
            <person name="Berka R.M."/>
            <person name="Grigoriev I.V."/>
            <person name="Otillar R."/>
            <person name="Salamov A."/>
            <person name="Grimwood J."/>
            <person name="Reid I."/>
            <person name="Ishmael N."/>
            <person name="John T."/>
            <person name="Darmond C."/>
            <person name="Moisan M.-C."/>
            <person name="Henrissat B."/>
            <person name="Coutinho P.M."/>
            <person name="Lombard V."/>
            <person name="Natvig D.O."/>
            <person name="Lindquist E."/>
            <person name="Schmutz J."/>
            <person name="Lucas S."/>
            <person name="Harris P."/>
            <person name="Powlowski J."/>
            <person name="Bellemare A."/>
            <person name="Taylor D."/>
            <person name="Butler G."/>
            <person name="de Vries R.P."/>
            <person name="Allijn I.E."/>
            <person name="van den Brink J."/>
            <person name="Ushinsky S."/>
            <person name="Storms R."/>
            <person name="Powell A.J."/>
            <person name="Paulsen I.T."/>
            <person name="Elbourne L.D.H."/>
            <person name="Baker S.E."/>
            <person name="Magnuson J."/>
            <person name="LaBoissiere S."/>
            <person name="Clutterbuck A.J."/>
            <person name="Martinez D."/>
            <person name="Wogulis M."/>
            <person name="de Leon A.L."/>
            <person name="Rey M.W."/>
            <person name="Tsang A."/>
        </authorList>
    </citation>
    <scope>NUCLEOTIDE SEQUENCE [LARGE SCALE GENOMIC DNA]</scope>
    <source>
        <strain evidence="3">ATCC 38088 / NRRL 8126</strain>
    </source>
</reference>
<evidence type="ECO:0000313" key="2">
    <source>
        <dbReference type="EMBL" id="AEO65430.1"/>
    </source>
</evidence>
<feature type="region of interest" description="Disordered" evidence="1">
    <location>
        <begin position="245"/>
        <end position="280"/>
    </location>
</feature>
<gene>
    <name evidence="2" type="ORF">THITE_2112404</name>
</gene>
<evidence type="ECO:0000256" key="1">
    <source>
        <dbReference type="SAM" id="MobiDB-lite"/>
    </source>
</evidence>
<dbReference type="AlphaFoldDB" id="G2QYZ8"/>
<feature type="region of interest" description="Disordered" evidence="1">
    <location>
        <begin position="1"/>
        <end position="31"/>
    </location>
</feature>
<name>G2QYZ8_THETT</name>
<dbReference type="HOGENOM" id="CLU_532083_0_0_1"/>
<dbReference type="OrthoDB" id="194358at2759"/>
<dbReference type="InterPro" id="IPR036770">
    <property type="entry name" value="Ankyrin_rpt-contain_sf"/>
</dbReference>
<dbReference type="Proteomes" id="UP000008181">
    <property type="component" value="Chromosome 2"/>
</dbReference>
<organism evidence="2 3">
    <name type="scientific">Thermothielavioides terrestris (strain ATCC 38088 / NRRL 8126)</name>
    <name type="common">Thielavia terrestris</name>
    <dbReference type="NCBI Taxonomy" id="578455"/>
    <lineage>
        <taxon>Eukaryota</taxon>
        <taxon>Fungi</taxon>
        <taxon>Dikarya</taxon>
        <taxon>Ascomycota</taxon>
        <taxon>Pezizomycotina</taxon>
        <taxon>Sordariomycetes</taxon>
        <taxon>Sordariomycetidae</taxon>
        <taxon>Sordariales</taxon>
        <taxon>Chaetomiaceae</taxon>
        <taxon>Thermothielavioides</taxon>
        <taxon>Thermothielavioides terrestris</taxon>
    </lineage>
</organism>
<dbReference type="Gene3D" id="1.25.40.20">
    <property type="entry name" value="Ankyrin repeat-containing domain"/>
    <property type="match status" value="1"/>
</dbReference>
<accession>G2QYZ8</accession>
<feature type="compositionally biased region" description="Low complexity" evidence="1">
    <location>
        <begin position="245"/>
        <end position="271"/>
    </location>
</feature>
<feature type="compositionally biased region" description="Polar residues" evidence="1">
    <location>
        <begin position="159"/>
        <end position="174"/>
    </location>
</feature>
<proteinExistence type="predicted"/>
<dbReference type="GeneID" id="11520725"/>